<evidence type="ECO:0000313" key="2">
    <source>
        <dbReference type="EMBL" id="QRV23293.1"/>
    </source>
</evidence>
<accession>A0ABX7ILU2</accession>
<name>A0ABX7ILU2_9GAMM</name>
<protein>
    <submittedName>
        <fullName evidence="2">Uncharacterized protein</fullName>
    </submittedName>
</protein>
<evidence type="ECO:0000313" key="3">
    <source>
        <dbReference type="Proteomes" id="UP000644167"/>
    </source>
</evidence>
<dbReference type="EMBL" id="CP070273">
    <property type="protein sequence ID" value="QRV23293.1"/>
    <property type="molecule type" value="Genomic_DNA"/>
</dbReference>
<gene>
    <name evidence="2" type="ORF">JSY38_14685</name>
</gene>
<organism evidence="2 3">
    <name type="scientific">Marinomonas foliarum</name>
    <dbReference type="NCBI Taxonomy" id="491950"/>
    <lineage>
        <taxon>Bacteria</taxon>
        <taxon>Pseudomonadati</taxon>
        <taxon>Pseudomonadota</taxon>
        <taxon>Gammaproteobacteria</taxon>
        <taxon>Oceanospirillales</taxon>
        <taxon>Oceanospirillaceae</taxon>
        <taxon>Marinomonas</taxon>
    </lineage>
</organism>
<keyword evidence="3" id="KW-1185">Reference proteome</keyword>
<proteinExistence type="predicted"/>
<evidence type="ECO:0000256" key="1">
    <source>
        <dbReference type="SAM" id="MobiDB-lite"/>
    </source>
</evidence>
<sequence length="140" mass="15599">MFGLKRMRQQRERLYFRTQILEKRAKASRDKAVDNLLDKATSPTGLLASFVLGASTQLDITRKARKNLLNGASRDVLSFLISQASAYMTAEPPNPNPKPEYSERAEDAPKTSDPTENIPDSGVVKTDQDIEDVFPSKSKV</sequence>
<dbReference type="Proteomes" id="UP000644167">
    <property type="component" value="Chromosome"/>
</dbReference>
<feature type="compositionally biased region" description="Basic and acidic residues" evidence="1">
    <location>
        <begin position="100"/>
        <end position="110"/>
    </location>
</feature>
<dbReference type="RefSeq" id="WP_205113840.1">
    <property type="nucleotide sequence ID" value="NZ_CP070273.1"/>
</dbReference>
<reference evidence="2 3" key="1">
    <citation type="submission" date="2021-02" db="EMBL/GenBank/DDBJ databases">
        <title>The genome of Marinomonas foliarum JZW.</title>
        <authorList>
            <person name="Sun M."/>
        </authorList>
    </citation>
    <scope>NUCLEOTIDE SEQUENCE [LARGE SCALE GENOMIC DNA]</scope>
    <source>
        <strain evidence="2 3">JZW</strain>
    </source>
</reference>
<feature type="region of interest" description="Disordered" evidence="1">
    <location>
        <begin position="88"/>
        <end position="140"/>
    </location>
</feature>